<dbReference type="EMBL" id="CP002018">
    <property type="protein sequence ID" value="AEM39846.1"/>
    <property type="molecule type" value="Genomic_DNA"/>
</dbReference>
<proteinExistence type="predicted"/>
<feature type="compositionally biased region" description="Basic and acidic residues" evidence="1">
    <location>
        <begin position="20"/>
        <end position="34"/>
    </location>
</feature>
<dbReference type="HOGENOM" id="CLU_3184701_0_0_5"/>
<sequence length="46" mass="5170">MRPGDFADQDAAQAIPRKAKPTDSHRRLTPRHPDGFMGAQTIPHFE</sequence>
<dbReference type="KEGG" id="kvl:KVU_0007"/>
<dbReference type="AlphaFoldDB" id="F9Y779"/>
<evidence type="ECO:0000256" key="1">
    <source>
        <dbReference type="SAM" id="MobiDB-lite"/>
    </source>
</evidence>
<organism evidence="2 3">
    <name type="scientific">Ketogulonicigenium vulgare (strain WSH-001)</name>
    <dbReference type="NCBI Taxonomy" id="759362"/>
    <lineage>
        <taxon>Bacteria</taxon>
        <taxon>Pseudomonadati</taxon>
        <taxon>Pseudomonadota</taxon>
        <taxon>Alphaproteobacteria</taxon>
        <taxon>Rhodobacterales</taxon>
        <taxon>Roseobacteraceae</taxon>
        <taxon>Ketogulonicigenium</taxon>
    </lineage>
</organism>
<evidence type="ECO:0000313" key="3">
    <source>
        <dbReference type="Proteomes" id="UP000000692"/>
    </source>
</evidence>
<accession>F9Y779</accession>
<protein>
    <submittedName>
        <fullName evidence="2">Uncharacterized protein</fullName>
    </submittedName>
</protein>
<feature type="region of interest" description="Disordered" evidence="1">
    <location>
        <begin position="1"/>
        <end position="46"/>
    </location>
</feature>
<evidence type="ECO:0000313" key="2">
    <source>
        <dbReference type="EMBL" id="AEM39846.1"/>
    </source>
</evidence>
<reference evidence="2 3" key="1">
    <citation type="journal article" date="2011" name="J. Bacteriol.">
        <title>Complete genome sequence of the industrial strain Ketogulonicigenium vulgare WSH-001.</title>
        <authorList>
            <person name="Liu L."/>
            <person name="Li Y."/>
            <person name="Zhang J."/>
            <person name="Zhou Z."/>
            <person name="Liu J."/>
            <person name="Li X."/>
            <person name="Zhou J."/>
            <person name="Du G."/>
            <person name="Wang L."/>
            <person name="Chen J."/>
        </authorList>
    </citation>
    <scope>NUCLEOTIDE SEQUENCE [LARGE SCALE GENOMIC DNA]</scope>
    <source>
        <strain evidence="2 3">WSH-001</strain>
    </source>
</reference>
<gene>
    <name evidence="2" type="ordered locus">KVU_0007</name>
</gene>
<keyword evidence="3" id="KW-1185">Reference proteome</keyword>
<name>F9Y779_KETVW</name>
<dbReference type="Proteomes" id="UP000000692">
    <property type="component" value="Chromosome"/>
</dbReference>